<comment type="subcellular location">
    <subcellularLocation>
        <location evidence="1">Nucleus</location>
    </subcellularLocation>
</comment>
<protein>
    <submittedName>
        <fullName evidence="8">Uncharacterized protein</fullName>
    </submittedName>
</protein>
<evidence type="ECO:0000256" key="1">
    <source>
        <dbReference type="ARBA" id="ARBA00004123"/>
    </source>
</evidence>
<gene>
    <name evidence="8" type="ORF">H5410_046398</name>
</gene>
<dbReference type="InterPro" id="IPR019440">
    <property type="entry name" value="MAU2"/>
</dbReference>
<evidence type="ECO:0000313" key="8">
    <source>
        <dbReference type="EMBL" id="KAG5585964.1"/>
    </source>
</evidence>
<evidence type="ECO:0000256" key="3">
    <source>
        <dbReference type="ARBA" id="ARBA00022618"/>
    </source>
</evidence>
<keyword evidence="9" id="KW-1185">Reference proteome</keyword>
<evidence type="ECO:0000313" key="9">
    <source>
        <dbReference type="Proteomes" id="UP000824120"/>
    </source>
</evidence>
<sequence>MKSLSRECPGELMKCWHAGMAQVKDRDRRGDEVYIFCFYFRCKEAFVKDVESLPEVDLQHSAIWIASVYLMLLMHFLENKVAVDLTRSEFVEAQEAMEENKIYLMLVSSLLTLPNGMMKVLFGMSGWREVEE</sequence>
<evidence type="ECO:0000256" key="2">
    <source>
        <dbReference type="ARBA" id="ARBA00008585"/>
    </source>
</evidence>
<dbReference type="PANTHER" id="PTHR21394">
    <property type="entry name" value="MAU2 CHROMATID COHESION FACTOR HOMOLOG"/>
    <property type="match status" value="1"/>
</dbReference>
<organism evidence="8 9">
    <name type="scientific">Solanum commersonii</name>
    <name type="common">Commerson's wild potato</name>
    <name type="synonym">Commerson's nightshade</name>
    <dbReference type="NCBI Taxonomy" id="4109"/>
    <lineage>
        <taxon>Eukaryota</taxon>
        <taxon>Viridiplantae</taxon>
        <taxon>Streptophyta</taxon>
        <taxon>Embryophyta</taxon>
        <taxon>Tracheophyta</taxon>
        <taxon>Spermatophyta</taxon>
        <taxon>Magnoliopsida</taxon>
        <taxon>eudicotyledons</taxon>
        <taxon>Gunneridae</taxon>
        <taxon>Pentapetalae</taxon>
        <taxon>asterids</taxon>
        <taxon>lamiids</taxon>
        <taxon>Solanales</taxon>
        <taxon>Solanaceae</taxon>
        <taxon>Solanoideae</taxon>
        <taxon>Solaneae</taxon>
        <taxon>Solanum</taxon>
    </lineage>
</organism>
<dbReference type="EMBL" id="JACXVP010000009">
    <property type="protein sequence ID" value="KAG5585964.1"/>
    <property type="molecule type" value="Genomic_DNA"/>
</dbReference>
<comment type="caution">
    <text evidence="8">The sequence shown here is derived from an EMBL/GenBank/DDBJ whole genome shotgun (WGS) entry which is preliminary data.</text>
</comment>
<evidence type="ECO:0000256" key="4">
    <source>
        <dbReference type="ARBA" id="ARBA00022776"/>
    </source>
</evidence>
<evidence type="ECO:0000256" key="7">
    <source>
        <dbReference type="ARBA" id="ARBA00023306"/>
    </source>
</evidence>
<keyword evidence="6" id="KW-0539">Nucleus</keyword>
<evidence type="ECO:0000256" key="6">
    <source>
        <dbReference type="ARBA" id="ARBA00023242"/>
    </source>
</evidence>
<dbReference type="GO" id="GO:0051301">
    <property type="term" value="P:cell division"/>
    <property type="evidence" value="ECO:0007669"/>
    <property type="project" value="UniProtKB-KW"/>
</dbReference>
<name>A0A9J5XFE6_SOLCO</name>
<accession>A0A9J5XFE6</accession>
<dbReference type="GO" id="GO:0007059">
    <property type="term" value="P:chromosome segregation"/>
    <property type="evidence" value="ECO:0007669"/>
    <property type="project" value="UniProtKB-KW"/>
</dbReference>
<keyword evidence="3" id="KW-0132">Cell division</keyword>
<proteinExistence type="inferred from homology"/>
<reference evidence="8 9" key="1">
    <citation type="submission" date="2020-09" db="EMBL/GenBank/DDBJ databases">
        <title>De no assembly of potato wild relative species, Solanum commersonii.</title>
        <authorList>
            <person name="Cho K."/>
        </authorList>
    </citation>
    <scope>NUCLEOTIDE SEQUENCE [LARGE SCALE GENOMIC DNA]</scope>
    <source>
        <strain evidence="8">LZ3.2</strain>
        <tissue evidence="8">Leaf</tissue>
    </source>
</reference>
<dbReference type="GO" id="GO:0005634">
    <property type="term" value="C:nucleus"/>
    <property type="evidence" value="ECO:0007669"/>
    <property type="project" value="UniProtKB-SubCell"/>
</dbReference>
<dbReference type="GO" id="GO:0007064">
    <property type="term" value="P:mitotic sister chromatid cohesion"/>
    <property type="evidence" value="ECO:0007669"/>
    <property type="project" value="InterPro"/>
</dbReference>
<keyword evidence="4" id="KW-0498">Mitosis</keyword>
<comment type="similarity">
    <text evidence="2">Belongs to the SCC4/mau-2 family.</text>
</comment>
<evidence type="ECO:0000256" key="5">
    <source>
        <dbReference type="ARBA" id="ARBA00022829"/>
    </source>
</evidence>
<keyword evidence="7" id="KW-0131">Cell cycle</keyword>
<dbReference type="OrthoDB" id="5565328at2759"/>
<dbReference type="AlphaFoldDB" id="A0A9J5XFE6"/>
<keyword evidence="5" id="KW-0159">Chromosome partition</keyword>
<dbReference type="Proteomes" id="UP000824120">
    <property type="component" value="Chromosome 9"/>
</dbReference>